<dbReference type="InterPro" id="IPR045851">
    <property type="entry name" value="AMP-bd_C_sf"/>
</dbReference>
<gene>
    <name evidence="2" type="ORF">CWB96_22325</name>
</gene>
<dbReference type="Gene3D" id="3.40.50.980">
    <property type="match status" value="2"/>
</dbReference>
<dbReference type="EMBL" id="PNCL01000209">
    <property type="protein sequence ID" value="TMP51402.1"/>
    <property type="molecule type" value="Genomic_DNA"/>
</dbReference>
<dbReference type="SUPFAM" id="SSF56801">
    <property type="entry name" value="Acetyl-CoA synthetase-like"/>
    <property type="match status" value="1"/>
</dbReference>
<dbReference type="InterPro" id="IPR020845">
    <property type="entry name" value="AMP-binding_CS"/>
</dbReference>
<organism evidence="2 3">
    <name type="scientific">Pseudoalteromonas citrea</name>
    <dbReference type="NCBI Taxonomy" id="43655"/>
    <lineage>
        <taxon>Bacteria</taxon>
        <taxon>Pseudomonadati</taxon>
        <taxon>Pseudomonadota</taxon>
        <taxon>Gammaproteobacteria</taxon>
        <taxon>Alteromonadales</taxon>
        <taxon>Pseudoalteromonadaceae</taxon>
        <taxon>Pseudoalteromonas</taxon>
    </lineage>
</organism>
<dbReference type="Gene3D" id="2.30.38.10">
    <property type="entry name" value="Luciferase, Domain 3"/>
    <property type="match status" value="1"/>
</dbReference>
<dbReference type="InterPro" id="IPR020459">
    <property type="entry name" value="AMP-binding"/>
</dbReference>
<proteinExistence type="predicted"/>
<dbReference type="OrthoDB" id="9803968at2"/>
<dbReference type="GO" id="GO:0044550">
    <property type="term" value="P:secondary metabolite biosynthetic process"/>
    <property type="evidence" value="ECO:0007669"/>
    <property type="project" value="TreeGrafter"/>
</dbReference>
<sequence length="365" mass="40114">QLVGICVERSLEMVIGILGILKAGGAYVPLDPSYPQERLSYMLEDAQLSLVLHQGAGATALSKFTGALVSLEAAHYGHDSTDNLDKAALGLSSSNLAYVIYTSGSTGKPKGVMIEHRSAQALMHEMSDWFAGVTRFGWGASYVFDASLQGLVCLFSGRTLIVVPEVIKTQPERLQDYIQSHHIELLDCTPSVLQFWLDTWHDFTPPYLLVGGEAISHALWQRLAVYTAEGIEIRNVYGPTECTVNSTMAHVSGTEVHIGKPLSYMRSYVLSDDACRGLVPYGSAGELYLGGNGLARGYLNQPTLTAERFIDNPYFDENDPHSSKRLYRTGDLVRYLPDGNLEFIGRADDQVKIRGFRIELGEVES</sequence>
<dbReference type="PRINTS" id="PR00154">
    <property type="entry name" value="AMPBINDING"/>
</dbReference>
<dbReference type="PROSITE" id="PS00455">
    <property type="entry name" value="AMP_BINDING"/>
    <property type="match status" value="1"/>
</dbReference>
<dbReference type="RefSeq" id="WP_138637213.1">
    <property type="nucleotide sequence ID" value="NZ_PNCL01000209.1"/>
</dbReference>
<reference evidence="3" key="2">
    <citation type="submission" date="2019-06" db="EMBL/GenBank/DDBJ databases">
        <title>Co-occurence of chitin degradation, pigmentation and bioactivity in marine Pseudoalteromonas.</title>
        <authorList>
            <person name="Sonnenschein E.C."/>
            <person name="Bech P.K."/>
        </authorList>
    </citation>
    <scope>NUCLEOTIDE SEQUENCE [LARGE SCALE GENOMIC DNA]</scope>
    <source>
        <strain evidence="3">S2231</strain>
    </source>
</reference>
<dbReference type="Gene3D" id="3.30.300.30">
    <property type="match status" value="1"/>
</dbReference>
<dbReference type="InterPro" id="IPR010071">
    <property type="entry name" value="AA_adenyl_dom"/>
</dbReference>
<dbReference type="NCBIfam" id="TIGR01733">
    <property type="entry name" value="AA-adenyl-dom"/>
    <property type="match status" value="1"/>
</dbReference>
<protein>
    <submittedName>
        <fullName evidence="2">Non-ribosomal peptide synthetase</fullName>
    </submittedName>
</protein>
<dbReference type="GO" id="GO:0031177">
    <property type="term" value="F:phosphopantetheine binding"/>
    <property type="evidence" value="ECO:0007669"/>
    <property type="project" value="TreeGrafter"/>
</dbReference>
<name>A0A5S3XEA2_9GAMM</name>
<accession>A0A5S3XEA2</accession>
<evidence type="ECO:0000259" key="1">
    <source>
        <dbReference type="Pfam" id="PF00501"/>
    </source>
</evidence>
<dbReference type="FunFam" id="3.40.50.980:FF:000001">
    <property type="entry name" value="Non-ribosomal peptide synthetase"/>
    <property type="match status" value="1"/>
</dbReference>
<evidence type="ECO:0000313" key="3">
    <source>
        <dbReference type="Proteomes" id="UP000307706"/>
    </source>
</evidence>
<dbReference type="GO" id="GO:0005737">
    <property type="term" value="C:cytoplasm"/>
    <property type="evidence" value="ECO:0007669"/>
    <property type="project" value="TreeGrafter"/>
</dbReference>
<dbReference type="Proteomes" id="UP000307706">
    <property type="component" value="Unassembled WGS sequence"/>
</dbReference>
<dbReference type="Pfam" id="PF00501">
    <property type="entry name" value="AMP-binding"/>
    <property type="match status" value="1"/>
</dbReference>
<dbReference type="PANTHER" id="PTHR45527:SF1">
    <property type="entry name" value="FATTY ACID SYNTHASE"/>
    <property type="match status" value="1"/>
</dbReference>
<dbReference type="AlphaFoldDB" id="A0A5S3XEA2"/>
<dbReference type="PANTHER" id="PTHR45527">
    <property type="entry name" value="NONRIBOSOMAL PEPTIDE SYNTHETASE"/>
    <property type="match status" value="1"/>
</dbReference>
<comment type="caution">
    <text evidence="2">The sequence shown here is derived from an EMBL/GenBank/DDBJ whole genome shotgun (WGS) entry which is preliminary data.</text>
</comment>
<reference evidence="2 3" key="1">
    <citation type="submission" date="2017-12" db="EMBL/GenBank/DDBJ databases">
        <authorList>
            <person name="Paulsen S."/>
            <person name="Gram L.K."/>
        </authorList>
    </citation>
    <scope>NUCLEOTIDE SEQUENCE [LARGE SCALE GENOMIC DNA]</scope>
    <source>
        <strain evidence="2 3">S2231</strain>
    </source>
</reference>
<dbReference type="InterPro" id="IPR000873">
    <property type="entry name" value="AMP-dep_synth/lig_dom"/>
</dbReference>
<evidence type="ECO:0000313" key="2">
    <source>
        <dbReference type="EMBL" id="TMP51402.1"/>
    </source>
</evidence>
<feature type="non-terminal residue" evidence="2">
    <location>
        <position position="365"/>
    </location>
</feature>
<dbReference type="GO" id="GO:0043041">
    <property type="term" value="P:amino acid activation for nonribosomal peptide biosynthetic process"/>
    <property type="evidence" value="ECO:0007669"/>
    <property type="project" value="TreeGrafter"/>
</dbReference>
<feature type="non-terminal residue" evidence="2">
    <location>
        <position position="1"/>
    </location>
</feature>
<dbReference type="CDD" id="cd05930">
    <property type="entry name" value="A_NRPS"/>
    <property type="match status" value="1"/>
</dbReference>
<feature type="domain" description="AMP-dependent synthetase/ligase" evidence="1">
    <location>
        <begin position="3"/>
        <end position="299"/>
    </location>
</feature>